<comment type="caution">
    <text evidence="1">The sequence shown here is derived from an EMBL/GenBank/DDBJ whole genome shotgun (WGS) entry which is preliminary data.</text>
</comment>
<gene>
    <name evidence="1" type="ORF">ILUMI_08696</name>
</gene>
<name>A0A8K0GF70_IGNLU</name>
<proteinExistence type="predicted"/>
<organism evidence="1 2">
    <name type="scientific">Ignelater luminosus</name>
    <name type="common">Cucubano</name>
    <name type="synonym">Pyrophorus luminosus</name>
    <dbReference type="NCBI Taxonomy" id="2038154"/>
    <lineage>
        <taxon>Eukaryota</taxon>
        <taxon>Metazoa</taxon>
        <taxon>Ecdysozoa</taxon>
        <taxon>Arthropoda</taxon>
        <taxon>Hexapoda</taxon>
        <taxon>Insecta</taxon>
        <taxon>Pterygota</taxon>
        <taxon>Neoptera</taxon>
        <taxon>Endopterygota</taxon>
        <taxon>Coleoptera</taxon>
        <taxon>Polyphaga</taxon>
        <taxon>Elateriformia</taxon>
        <taxon>Elateroidea</taxon>
        <taxon>Elateridae</taxon>
        <taxon>Agrypninae</taxon>
        <taxon>Pyrophorini</taxon>
        <taxon>Ignelater</taxon>
    </lineage>
</organism>
<evidence type="ECO:0000313" key="1">
    <source>
        <dbReference type="EMBL" id="KAF2897479.1"/>
    </source>
</evidence>
<dbReference type="Proteomes" id="UP000801492">
    <property type="component" value="Unassembled WGS sequence"/>
</dbReference>
<reference evidence="1" key="1">
    <citation type="submission" date="2019-08" db="EMBL/GenBank/DDBJ databases">
        <title>The genome of the North American firefly Photinus pyralis.</title>
        <authorList>
            <consortium name="Photinus pyralis genome working group"/>
            <person name="Fallon T.R."/>
            <person name="Sander Lower S.E."/>
            <person name="Weng J.-K."/>
        </authorList>
    </citation>
    <scope>NUCLEOTIDE SEQUENCE</scope>
    <source>
        <strain evidence="1">TRF0915ILg1</strain>
        <tissue evidence="1">Whole body</tissue>
    </source>
</reference>
<dbReference type="OrthoDB" id="6258697at2759"/>
<keyword evidence="2" id="KW-1185">Reference proteome</keyword>
<dbReference type="EMBL" id="VTPC01004122">
    <property type="protein sequence ID" value="KAF2897479.1"/>
    <property type="molecule type" value="Genomic_DNA"/>
</dbReference>
<dbReference type="AlphaFoldDB" id="A0A8K0GF70"/>
<accession>A0A8K0GF70</accession>
<evidence type="ECO:0000313" key="2">
    <source>
        <dbReference type="Proteomes" id="UP000801492"/>
    </source>
</evidence>
<sequence length="104" mass="11399">MITEGIETIIADGDANTSIVRCGVDKATTDYNTEIMGEDKPQKILEQRGKHQIGAITSAERGQNVSAMCAMSASEFFVPPYLIFSRKRMKDSLIIGAQLGTLFR</sequence>
<protein>
    <submittedName>
        <fullName evidence="1">Uncharacterized protein</fullName>
    </submittedName>
</protein>